<dbReference type="NCBIfam" id="TIGR00251">
    <property type="entry name" value="DUF167 family protein"/>
    <property type="match status" value="1"/>
</dbReference>
<name>C1DX26_SULAA</name>
<protein>
    <recommendedName>
        <fullName evidence="2">UPF0235 protein SULAZ_1705</fullName>
    </recommendedName>
</protein>
<dbReference type="EMBL" id="CP001229">
    <property type="protein sequence ID" value="ACN99174.1"/>
    <property type="molecule type" value="Genomic_DNA"/>
</dbReference>
<dbReference type="PANTHER" id="PTHR13420:SF7">
    <property type="entry name" value="UPF0235 PROTEIN C15ORF40"/>
    <property type="match status" value="1"/>
</dbReference>
<evidence type="ECO:0000313" key="4">
    <source>
        <dbReference type="Proteomes" id="UP000001369"/>
    </source>
</evidence>
<dbReference type="InterPro" id="IPR036591">
    <property type="entry name" value="YggU-like_sf"/>
</dbReference>
<gene>
    <name evidence="3" type="ordered locus">SULAZ_1705</name>
</gene>
<keyword evidence="4" id="KW-1185">Reference proteome</keyword>
<sequence>MRIKVKVKPGSSKNEVKKIEENFYEVRCTTIPEKGKANDKVIELMSEYLDVPKSRIKIIKGHSSREKEIEIE</sequence>
<dbReference type="eggNOG" id="COG1872">
    <property type="taxonomic scope" value="Bacteria"/>
</dbReference>
<evidence type="ECO:0000256" key="1">
    <source>
        <dbReference type="ARBA" id="ARBA00010364"/>
    </source>
</evidence>
<dbReference type="RefSeq" id="WP_012674492.1">
    <property type="nucleotide sequence ID" value="NC_012438.1"/>
</dbReference>
<dbReference type="AlphaFoldDB" id="C1DX26"/>
<dbReference type="OrthoDB" id="3176309at2"/>
<organism evidence="3 4">
    <name type="scientific">Sulfurihydrogenibium azorense (strain DSM 15241 / OCM 825 / Az-Fu1)</name>
    <dbReference type="NCBI Taxonomy" id="204536"/>
    <lineage>
        <taxon>Bacteria</taxon>
        <taxon>Pseudomonadati</taxon>
        <taxon>Aquificota</taxon>
        <taxon>Aquificia</taxon>
        <taxon>Aquificales</taxon>
        <taxon>Hydrogenothermaceae</taxon>
        <taxon>Sulfurihydrogenibium</taxon>
    </lineage>
</organism>
<accession>C1DX26</accession>
<dbReference type="GO" id="GO:0005737">
    <property type="term" value="C:cytoplasm"/>
    <property type="evidence" value="ECO:0007669"/>
    <property type="project" value="TreeGrafter"/>
</dbReference>
<dbReference type="Proteomes" id="UP000001369">
    <property type="component" value="Chromosome"/>
</dbReference>
<dbReference type="PANTHER" id="PTHR13420">
    <property type="entry name" value="UPF0235 PROTEIN C15ORF40"/>
    <property type="match status" value="1"/>
</dbReference>
<reference evidence="3 4" key="1">
    <citation type="journal article" date="2009" name="J. Bacteriol.">
        <title>Complete and draft genome sequences of six members of the Aquificales.</title>
        <authorList>
            <person name="Reysenbach A.L."/>
            <person name="Hamamura N."/>
            <person name="Podar M."/>
            <person name="Griffiths E."/>
            <person name="Ferreira S."/>
            <person name="Hochstein R."/>
            <person name="Heidelberg J."/>
            <person name="Johnson J."/>
            <person name="Mead D."/>
            <person name="Pohorille A."/>
            <person name="Sarmiento M."/>
            <person name="Schweighofer K."/>
            <person name="Seshadri R."/>
            <person name="Voytek M.A."/>
        </authorList>
    </citation>
    <scope>NUCLEOTIDE SEQUENCE [LARGE SCALE GENOMIC DNA]</scope>
    <source>
        <strain evidence="4">Az-Fu1 / DSM 15241 / OCM 825</strain>
    </source>
</reference>
<dbReference type="SMART" id="SM01152">
    <property type="entry name" value="DUF167"/>
    <property type="match status" value="1"/>
</dbReference>
<dbReference type="Pfam" id="PF02594">
    <property type="entry name" value="DUF167"/>
    <property type="match status" value="1"/>
</dbReference>
<comment type="similarity">
    <text evidence="1 2">Belongs to the UPF0235 family.</text>
</comment>
<dbReference type="Gene3D" id="3.30.1200.10">
    <property type="entry name" value="YggU-like"/>
    <property type="match status" value="1"/>
</dbReference>
<dbReference type="KEGG" id="saf:SULAZ_1705"/>
<dbReference type="SUPFAM" id="SSF69786">
    <property type="entry name" value="YggU-like"/>
    <property type="match status" value="1"/>
</dbReference>
<dbReference type="HOGENOM" id="CLU_130694_5_3_0"/>
<proteinExistence type="inferred from homology"/>
<dbReference type="InterPro" id="IPR003746">
    <property type="entry name" value="DUF167"/>
</dbReference>
<evidence type="ECO:0000256" key="2">
    <source>
        <dbReference type="HAMAP-Rule" id="MF_00634"/>
    </source>
</evidence>
<dbReference type="HAMAP" id="MF_00634">
    <property type="entry name" value="UPF0235"/>
    <property type="match status" value="1"/>
</dbReference>
<dbReference type="STRING" id="204536.SULAZ_1705"/>
<evidence type="ECO:0000313" key="3">
    <source>
        <dbReference type="EMBL" id="ACN99174.1"/>
    </source>
</evidence>